<dbReference type="InterPro" id="IPR036056">
    <property type="entry name" value="Fibrinogen-like_C"/>
</dbReference>
<dbReference type="PANTHER" id="PTHR19143">
    <property type="entry name" value="FIBRINOGEN/TENASCIN/ANGIOPOEITIN"/>
    <property type="match status" value="1"/>
</dbReference>
<dbReference type="SUPFAM" id="SSF56436">
    <property type="entry name" value="C-type lectin-like"/>
    <property type="match status" value="1"/>
</dbReference>
<dbReference type="Proteomes" id="UP001331761">
    <property type="component" value="Unassembled WGS sequence"/>
</dbReference>
<evidence type="ECO:0000259" key="3">
    <source>
        <dbReference type="PROSITE" id="PS51406"/>
    </source>
</evidence>
<dbReference type="InterPro" id="IPR050373">
    <property type="entry name" value="Fibrinogen_C-term_domain"/>
</dbReference>
<proteinExistence type="predicted"/>
<feature type="domain" description="Fibrinogen C-terminal" evidence="3">
    <location>
        <begin position="142"/>
        <end position="295"/>
    </location>
</feature>
<keyword evidence="5" id="KW-1185">Reference proteome</keyword>
<dbReference type="PANTHER" id="PTHR19143:SF327">
    <property type="entry name" value="FI21813P1-RELATED"/>
    <property type="match status" value="1"/>
</dbReference>
<reference evidence="4 5" key="1">
    <citation type="submission" date="2019-10" db="EMBL/GenBank/DDBJ databases">
        <title>Assembly and Annotation for the nematode Trichostrongylus colubriformis.</title>
        <authorList>
            <person name="Martin J."/>
        </authorList>
    </citation>
    <scope>NUCLEOTIDE SEQUENCE [LARGE SCALE GENOMIC DNA]</scope>
    <source>
        <strain evidence="4">G859</strain>
        <tissue evidence="4">Whole worm</tissue>
    </source>
</reference>
<evidence type="ECO:0000256" key="1">
    <source>
        <dbReference type="SAM" id="SignalP"/>
    </source>
</evidence>
<dbReference type="SUPFAM" id="SSF56496">
    <property type="entry name" value="Fibrinogen C-terminal domain-like"/>
    <property type="match status" value="1"/>
</dbReference>
<dbReference type="Pfam" id="PF00147">
    <property type="entry name" value="Fibrinogen_C"/>
    <property type="match status" value="1"/>
</dbReference>
<dbReference type="SMART" id="SM00186">
    <property type="entry name" value="FBG"/>
    <property type="match status" value="1"/>
</dbReference>
<keyword evidence="1" id="KW-0732">Signal</keyword>
<gene>
    <name evidence="4" type="ORF">GCK32_002708</name>
</gene>
<evidence type="ECO:0000259" key="2">
    <source>
        <dbReference type="PROSITE" id="PS50041"/>
    </source>
</evidence>
<dbReference type="GO" id="GO:0005615">
    <property type="term" value="C:extracellular space"/>
    <property type="evidence" value="ECO:0007669"/>
    <property type="project" value="TreeGrafter"/>
</dbReference>
<dbReference type="Pfam" id="PF00059">
    <property type="entry name" value="Lectin_C"/>
    <property type="match status" value="1"/>
</dbReference>
<feature type="domain" description="C-type lectin" evidence="2">
    <location>
        <begin position="32"/>
        <end position="143"/>
    </location>
</feature>
<dbReference type="AlphaFoldDB" id="A0AAN8IIE1"/>
<dbReference type="InterPro" id="IPR016187">
    <property type="entry name" value="CTDL_fold"/>
</dbReference>
<comment type="caution">
    <text evidence="4">The sequence shown here is derived from an EMBL/GenBank/DDBJ whole genome shotgun (WGS) entry which is preliminary data.</text>
</comment>
<dbReference type="EMBL" id="WIXE01018917">
    <property type="protein sequence ID" value="KAK5970502.1"/>
    <property type="molecule type" value="Genomic_DNA"/>
</dbReference>
<dbReference type="InterPro" id="IPR001304">
    <property type="entry name" value="C-type_lectin-like"/>
</dbReference>
<evidence type="ECO:0000313" key="5">
    <source>
        <dbReference type="Proteomes" id="UP001331761"/>
    </source>
</evidence>
<dbReference type="PROSITE" id="PS51406">
    <property type="entry name" value="FIBRINOGEN_C_2"/>
    <property type="match status" value="1"/>
</dbReference>
<dbReference type="Gene3D" id="3.10.100.10">
    <property type="entry name" value="Mannose-Binding Protein A, subunit A"/>
    <property type="match status" value="1"/>
</dbReference>
<dbReference type="Gene3D" id="3.90.215.10">
    <property type="entry name" value="Gamma Fibrinogen, chain A, domain 1"/>
    <property type="match status" value="1"/>
</dbReference>
<evidence type="ECO:0000313" key="4">
    <source>
        <dbReference type="EMBL" id="KAK5970502.1"/>
    </source>
</evidence>
<dbReference type="InterPro" id="IPR016186">
    <property type="entry name" value="C-type_lectin-like/link_sf"/>
</dbReference>
<dbReference type="InterPro" id="IPR014716">
    <property type="entry name" value="Fibrinogen_a/b/g_C_1"/>
</dbReference>
<name>A0AAN8IIE1_TRICO</name>
<sequence length="295" mass="33342">MRWSSQLLLLVSLSIAVVSSDVICPEGDVLNSHDHCVHMETKLMSWSDSEAFCSARGGHLTSIHNQIDNTAVRSLGENTGCTSYWMGGQCNSGNCTWTDDSKFDFNNWSPEQPDLSNPCISSTFSTGQWNTADCKQTQCFACETQVVMTDCTDWYKAGYQIDGIYKIVVDGTSYQVYCDMTTAGGGWVVFQRRINDNDSFWDHSWDEYRNGFGIAGSDSNFWLGNEILHQLTMKDPDVTLRVEMRGDRTPSAKNPDGYWWNHYFNFQVGPEAAYYTLKKLTIDWQNIQGNASTGW</sequence>
<protein>
    <submittedName>
        <fullName evidence="4">Fibrinogen C-terminal domain-containing protein</fullName>
    </submittedName>
</protein>
<dbReference type="SMART" id="SM00034">
    <property type="entry name" value="CLECT"/>
    <property type="match status" value="1"/>
</dbReference>
<dbReference type="NCBIfam" id="NF040941">
    <property type="entry name" value="GGGWT_bact"/>
    <property type="match status" value="1"/>
</dbReference>
<feature type="chain" id="PRO_5042887296" evidence="1">
    <location>
        <begin position="21"/>
        <end position="295"/>
    </location>
</feature>
<dbReference type="InterPro" id="IPR002181">
    <property type="entry name" value="Fibrinogen_a/b/g_C_dom"/>
</dbReference>
<dbReference type="PROSITE" id="PS50041">
    <property type="entry name" value="C_TYPE_LECTIN_2"/>
    <property type="match status" value="1"/>
</dbReference>
<dbReference type="CDD" id="cd00037">
    <property type="entry name" value="CLECT"/>
    <property type="match status" value="1"/>
</dbReference>
<organism evidence="4 5">
    <name type="scientific">Trichostrongylus colubriformis</name>
    <name type="common">Black scour worm</name>
    <dbReference type="NCBI Taxonomy" id="6319"/>
    <lineage>
        <taxon>Eukaryota</taxon>
        <taxon>Metazoa</taxon>
        <taxon>Ecdysozoa</taxon>
        <taxon>Nematoda</taxon>
        <taxon>Chromadorea</taxon>
        <taxon>Rhabditida</taxon>
        <taxon>Rhabditina</taxon>
        <taxon>Rhabditomorpha</taxon>
        <taxon>Strongyloidea</taxon>
        <taxon>Trichostrongylidae</taxon>
        <taxon>Trichostrongylus</taxon>
    </lineage>
</organism>
<feature type="signal peptide" evidence="1">
    <location>
        <begin position="1"/>
        <end position="20"/>
    </location>
</feature>
<accession>A0AAN8IIE1</accession>